<feature type="compositionally biased region" description="Low complexity" evidence="1">
    <location>
        <begin position="126"/>
        <end position="140"/>
    </location>
</feature>
<protein>
    <submittedName>
        <fullName evidence="3">Uncharacterized protein</fullName>
    </submittedName>
</protein>
<dbReference type="EMBL" id="JAQNDL010000001">
    <property type="protein sequence ID" value="MDC0717853.1"/>
    <property type="molecule type" value="Genomic_DNA"/>
</dbReference>
<dbReference type="RefSeq" id="WP_272086335.1">
    <property type="nucleotide sequence ID" value="NZ_JAQNDL010000001.1"/>
</dbReference>
<keyword evidence="2" id="KW-0472">Membrane</keyword>
<comment type="caution">
    <text evidence="3">The sequence shown here is derived from an EMBL/GenBank/DDBJ whole genome shotgun (WGS) entry which is preliminary data.</text>
</comment>
<proteinExistence type="predicted"/>
<organism evidence="3 4">
    <name type="scientific">Nannocystis bainbridge</name>
    <dbReference type="NCBI Taxonomy" id="2995303"/>
    <lineage>
        <taxon>Bacteria</taxon>
        <taxon>Pseudomonadati</taxon>
        <taxon>Myxococcota</taxon>
        <taxon>Polyangia</taxon>
        <taxon>Nannocystales</taxon>
        <taxon>Nannocystaceae</taxon>
        <taxon>Nannocystis</taxon>
    </lineage>
</organism>
<evidence type="ECO:0000313" key="4">
    <source>
        <dbReference type="Proteomes" id="UP001221686"/>
    </source>
</evidence>
<sequence>MSDEWTTPELVAAYRDRERPAEAARERMAAALMAAAAERSATVIPLRPPARRGRTIRSGWLAVAAALALIGTSSYWLVGARHQAARGPADMLMDPQRSEPAQGVVAPMANEQHVRAASDSGERAASDSSEQQAASDSSEQAARDSGERAAGDSREQQAAGDSREQQAAGLADPAPRRSARDRRPVAADHPPARGEQGDPVLEELMLIQRIKDALDADRPGEALAAIEAHAREFARGSLVEEREALRVVGLCGTGERERGERAQQAFVRAYPRSAYRERVRAACPVAASPEGSATID</sequence>
<accession>A0ABT5DXG1</accession>
<feature type="compositionally biased region" description="Basic and acidic residues" evidence="1">
    <location>
        <begin position="141"/>
        <end position="155"/>
    </location>
</feature>
<keyword evidence="2" id="KW-1133">Transmembrane helix</keyword>
<feature type="transmembrane region" description="Helical" evidence="2">
    <location>
        <begin position="59"/>
        <end position="78"/>
    </location>
</feature>
<gene>
    <name evidence="3" type="ORF">POL25_13185</name>
</gene>
<dbReference type="Proteomes" id="UP001221686">
    <property type="component" value="Unassembled WGS sequence"/>
</dbReference>
<feature type="compositionally biased region" description="Basic and acidic residues" evidence="1">
    <location>
        <begin position="181"/>
        <end position="196"/>
    </location>
</feature>
<keyword evidence="4" id="KW-1185">Reference proteome</keyword>
<feature type="region of interest" description="Disordered" evidence="1">
    <location>
        <begin position="113"/>
        <end position="199"/>
    </location>
</feature>
<evidence type="ECO:0000256" key="2">
    <source>
        <dbReference type="SAM" id="Phobius"/>
    </source>
</evidence>
<name>A0ABT5DXG1_9BACT</name>
<evidence type="ECO:0000256" key="1">
    <source>
        <dbReference type="SAM" id="MobiDB-lite"/>
    </source>
</evidence>
<feature type="compositionally biased region" description="Basic and acidic residues" evidence="1">
    <location>
        <begin position="113"/>
        <end position="125"/>
    </location>
</feature>
<evidence type="ECO:0000313" key="3">
    <source>
        <dbReference type="EMBL" id="MDC0717853.1"/>
    </source>
</evidence>
<keyword evidence="2" id="KW-0812">Transmembrane</keyword>
<reference evidence="3 4" key="1">
    <citation type="submission" date="2022-11" db="EMBL/GenBank/DDBJ databases">
        <title>Minimal conservation of predation-associated metabolite biosynthetic gene clusters underscores biosynthetic potential of Myxococcota including descriptions for ten novel species: Archangium lansinium sp. nov., Myxococcus landrumus sp. nov., Nannocystis bai.</title>
        <authorList>
            <person name="Ahearne A."/>
            <person name="Stevens C."/>
            <person name="Dowd S."/>
        </authorList>
    </citation>
    <scope>NUCLEOTIDE SEQUENCE [LARGE SCALE GENOMIC DNA]</scope>
    <source>
        <strain evidence="3 4">BB15-2</strain>
    </source>
</reference>